<dbReference type="InParanoid" id="A0A2P6N759"/>
<keyword evidence="7" id="KW-0406">Ion transport</keyword>
<dbReference type="Gene3D" id="1.20.5.440">
    <property type="entry name" value="ATP synthase delta/epsilon subunit, C-terminal domain"/>
    <property type="match status" value="1"/>
</dbReference>
<evidence type="ECO:0000256" key="7">
    <source>
        <dbReference type="ARBA" id="ARBA00023065"/>
    </source>
</evidence>
<dbReference type="GO" id="GO:0046933">
    <property type="term" value="F:proton-transporting ATP synthase activity, rotational mechanism"/>
    <property type="evidence" value="ECO:0007669"/>
    <property type="project" value="InterPro"/>
</dbReference>
<dbReference type="AlphaFoldDB" id="A0A2P6N759"/>
<keyword evidence="9" id="KW-0472">Membrane</keyword>
<feature type="domain" description="ATP synthase F1 complex delta/epsilon subunit N-terminal" evidence="11">
    <location>
        <begin position="59"/>
        <end position="133"/>
    </location>
</feature>
<keyword evidence="5" id="KW-0999">Mitochondrion inner membrane</keyword>
<keyword evidence="13" id="KW-1185">Reference proteome</keyword>
<dbReference type="NCBIfam" id="TIGR01216">
    <property type="entry name" value="ATP_synt_epsi"/>
    <property type="match status" value="1"/>
</dbReference>
<evidence type="ECO:0000256" key="10">
    <source>
        <dbReference type="SAM" id="Coils"/>
    </source>
</evidence>
<comment type="similarity">
    <text evidence="2">Belongs to the ATPase epsilon chain family.</text>
</comment>
<dbReference type="OrthoDB" id="270171at2759"/>
<evidence type="ECO:0000256" key="3">
    <source>
        <dbReference type="ARBA" id="ARBA00022448"/>
    </source>
</evidence>
<dbReference type="SUPFAM" id="SSF51344">
    <property type="entry name" value="Epsilon subunit of F1F0-ATP synthase N-terminal domain"/>
    <property type="match status" value="1"/>
</dbReference>
<evidence type="ECO:0000256" key="8">
    <source>
        <dbReference type="ARBA" id="ARBA00023128"/>
    </source>
</evidence>
<dbReference type="PANTHER" id="PTHR13822">
    <property type="entry name" value="ATP SYNTHASE DELTA/EPSILON CHAIN"/>
    <property type="match status" value="1"/>
</dbReference>
<dbReference type="InterPro" id="IPR020546">
    <property type="entry name" value="ATP_synth_F1_dsu/esu_N"/>
</dbReference>
<keyword evidence="6" id="KW-0809">Transit peptide</keyword>
<proteinExistence type="inferred from homology"/>
<evidence type="ECO:0000256" key="9">
    <source>
        <dbReference type="ARBA" id="ARBA00023136"/>
    </source>
</evidence>
<comment type="caution">
    <text evidence="12">The sequence shown here is derived from an EMBL/GenBank/DDBJ whole genome shotgun (WGS) entry which is preliminary data.</text>
</comment>
<dbReference type="GO" id="GO:0005743">
    <property type="term" value="C:mitochondrial inner membrane"/>
    <property type="evidence" value="ECO:0007669"/>
    <property type="project" value="UniProtKB-SubCell"/>
</dbReference>
<reference evidence="12 13" key="1">
    <citation type="journal article" date="2018" name="Genome Biol. Evol.">
        <title>Multiple Roots of Fruiting Body Formation in Amoebozoa.</title>
        <authorList>
            <person name="Hillmann F."/>
            <person name="Forbes G."/>
            <person name="Novohradska S."/>
            <person name="Ferling I."/>
            <person name="Riege K."/>
            <person name="Groth M."/>
            <person name="Westermann M."/>
            <person name="Marz M."/>
            <person name="Spaller T."/>
            <person name="Winckler T."/>
            <person name="Schaap P."/>
            <person name="Glockner G."/>
        </authorList>
    </citation>
    <scope>NUCLEOTIDE SEQUENCE [LARGE SCALE GENOMIC DNA]</scope>
    <source>
        <strain evidence="12 13">Jena</strain>
    </source>
</reference>
<dbReference type="FunCoup" id="A0A2P6N759">
    <property type="interactions" value="451"/>
</dbReference>
<name>A0A2P6N759_9EUKA</name>
<organism evidence="12 13">
    <name type="scientific">Planoprotostelium fungivorum</name>
    <dbReference type="NCBI Taxonomy" id="1890364"/>
    <lineage>
        <taxon>Eukaryota</taxon>
        <taxon>Amoebozoa</taxon>
        <taxon>Evosea</taxon>
        <taxon>Variosea</taxon>
        <taxon>Cavosteliida</taxon>
        <taxon>Cavosteliaceae</taxon>
        <taxon>Planoprotostelium</taxon>
    </lineage>
</organism>
<protein>
    <recommendedName>
        <fullName evidence="11">ATP synthase F1 complex delta/epsilon subunit N-terminal domain-containing protein</fullName>
    </recommendedName>
</protein>
<evidence type="ECO:0000259" key="11">
    <source>
        <dbReference type="Pfam" id="PF02823"/>
    </source>
</evidence>
<dbReference type="HAMAP" id="MF_00530">
    <property type="entry name" value="ATP_synth_epsil_bac"/>
    <property type="match status" value="1"/>
</dbReference>
<keyword evidence="8" id="KW-0496">Mitochondrion</keyword>
<comment type="subcellular location">
    <subcellularLocation>
        <location evidence="1">Mitochondrion inner membrane</location>
    </subcellularLocation>
</comment>
<dbReference type="CDD" id="cd12152">
    <property type="entry name" value="F1-ATPase_delta"/>
    <property type="match status" value="1"/>
</dbReference>
<gene>
    <name evidence="12" type="ORF">PROFUN_12646</name>
</gene>
<evidence type="ECO:0000256" key="2">
    <source>
        <dbReference type="ARBA" id="ARBA00005712"/>
    </source>
</evidence>
<evidence type="ECO:0000313" key="13">
    <source>
        <dbReference type="Proteomes" id="UP000241769"/>
    </source>
</evidence>
<dbReference type="EMBL" id="MDYQ01000171">
    <property type="protein sequence ID" value="PRP79784.1"/>
    <property type="molecule type" value="Genomic_DNA"/>
</dbReference>
<keyword evidence="3" id="KW-0813">Transport</keyword>
<sequence>MSWRPGAAHKGWCGVSQTSPLYIMLAGRILRTTFGRTPVQFNSRIAPLRRGYADAAPQLKLTFAAPHQVFVNNQAVQLVQVPGVGGEFGIVADHIPTIAELAPGVVTVTTDKEQKWFISGGFAFVRQNSEVSVNVVEAFPLDQLSAEAAKDGLKQASDSLARATTEEEKAKAQIEVEVYTALVGALGA</sequence>
<dbReference type="InterPro" id="IPR001469">
    <property type="entry name" value="ATP_synth_F1_dsu/esu"/>
</dbReference>
<evidence type="ECO:0000256" key="1">
    <source>
        <dbReference type="ARBA" id="ARBA00004273"/>
    </source>
</evidence>
<evidence type="ECO:0000256" key="6">
    <source>
        <dbReference type="ARBA" id="ARBA00022946"/>
    </source>
</evidence>
<keyword evidence="10" id="KW-0175">Coiled coil</keyword>
<keyword evidence="4" id="KW-0375">Hydrogen ion transport</keyword>
<evidence type="ECO:0000256" key="5">
    <source>
        <dbReference type="ARBA" id="ARBA00022792"/>
    </source>
</evidence>
<evidence type="ECO:0000313" key="12">
    <source>
        <dbReference type="EMBL" id="PRP79784.1"/>
    </source>
</evidence>
<dbReference type="STRING" id="1890364.A0A2P6N759"/>
<dbReference type="GO" id="GO:0045259">
    <property type="term" value="C:proton-transporting ATP synthase complex"/>
    <property type="evidence" value="ECO:0007669"/>
    <property type="project" value="InterPro"/>
</dbReference>
<feature type="coiled-coil region" evidence="10">
    <location>
        <begin position="146"/>
        <end position="173"/>
    </location>
</feature>
<dbReference type="Proteomes" id="UP000241769">
    <property type="component" value="Unassembled WGS sequence"/>
</dbReference>
<dbReference type="Gene3D" id="2.60.15.10">
    <property type="entry name" value="F0F1 ATP synthase delta/epsilon subunit, N-terminal"/>
    <property type="match status" value="1"/>
</dbReference>
<evidence type="ECO:0000256" key="4">
    <source>
        <dbReference type="ARBA" id="ARBA00022781"/>
    </source>
</evidence>
<accession>A0A2P6N759</accession>
<dbReference type="PANTHER" id="PTHR13822:SF7">
    <property type="entry name" value="ATP SYNTHASE SUBUNIT DELTA, MITOCHONDRIAL"/>
    <property type="match status" value="1"/>
</dbReference>
<dbReference type="Pfam" id="PF02823">
    <property type="entry name" value="ATP-synt_DE_N"/>
    <property type="match status" value="1"/>
</dbReference>
<dbReference type="InterPro" id="IPR036771">
    <property type="entry name" value="ATPsynth_dsu/esu_N"/>
</dbReference>